<dbReference type="InterPro" id="IPR018325">
    <property type="entry name" value="Rad4/PNGase_transGLS-fold"/>
</dbReference>
<evidence type="ECO:0000256" key="1">
    <source>
        <dbReference type="ARBA" id="ARBA00004123"/>
    </source>
</evidence>
<dbReference type="Pfam" id="PF10405">
    <property type="entry name" value="BHD_3"/>
    <property type="match status" value="1"/>
</dbReference>
<dbReference type="SUPFAM" id="SSF54001">
    <property type="entry name" value="Cysteine proteinases"/>
    <property type="match status" value="1"/>
</dbReference>
<feature type="region of interest" description="Disordered" evidence="7">
    <location>
        <begin position="565"/>
        <end position="585"/>
    </location>
</feature>
<feature type="region of interest" description="Disordered" evidence="7">
    <location>
        <begin position="308"/>
        <end position="367"/>
    </location>
</feature>
<dbReference type="OMA" id="IPEWLMS"/>
<evidence type="ECO:0000256" key="7">
    <source>
        <dbReference type="SAM" id="MobiDB-lite"/>
    </source>
</evidence>
<comment type="similarity">
    <text evidence="2">Belongs to the XPC family.</text>
</comment>
<dbReference type="Gene3D" id="3.90.260.10">
    <property type="entry name" value="Transglutaminase-like"/>
    <property type="match status" value="1"/>
</dbReference>
<dbReference type="Pfam" id="PF10404">
    <property type="entry name" value="BHD_2"/>
    <property type="match status" value="1"/>
</dbReference>
<dbReference type="AlphaFoldDB" id="A0A1R3RMX6"/>
<evidence type="ECO:0000256" key="3">
    <source>
        <dbReference type="ARBA" id="ARBA00022763"/>
    </source>
</evidence>
<keyword evidence="4" id="KW-0234">DNA repair</keyword>
<dbReference type="PANTHER" id="PTHR12135:SF0">
    <property type="entry name" value="DNA REPAIR PROTEIN COMPLEMENTING XP-C CELLS"/>
    <property type="match status" value="1"/>
</dbReference>
<reference evidence="12" key="1">
    <citation type="journal article" date="2017" name="Genome Biol.">
        <title>Comparative genomics reveals high biological diversity and specific adaptations in the industrially and medically important fungal genus Aspergillus.</title>
        <authorList>
            <person name="de Vries R.P."/>
            <person name="Riley R."/>
            <person name="Wiebenga A."/>
            <person name="Aguilar-Osorio G."/>
            <person name="Amillis S."/>
            <person name="Uchima C.A."/>
            <person name="Anderluh G."/>
            <person name="Asadollahi M."/>
            <person name="Askin M."/>
            <person name="Barry K."/>
            <person name="Battaglia E."/>
            <person name="Bayram O."/>
            <person name="Benocci T."/>
            <person name="Braus-Stromeyer S.A."/>
            <person name="Caldana C."/>
            <person name="Canovas D."/>
            <person name="Cerqueira G.C."/>
            <person name="Chen F."/>
            <person name="Chen W."/>
            <person name="Choi C."/>
            <person name="Clum A."/>
            <person name="Dos Santos R.A."/>
            <person name="Damasio A.R."/>
            <person name="Diallinas G."/>
            <person name="Emri T."/>
            <person name="Fekete E."/>
            <person name="Flipphi M."/>
            <person name="Freyberg S."/>
            <person name="Gallo A."/>
            <person name="Gournas C."/>
            <person name="Habgood R."/>
            <person name="Hainaut M."/>
            <person name="Harispe M.L."/>
            <person name="Henrissat B."/>
            <person name="Hilden K.S."/>
            <person name="Hope R."/>
            <person name="Hossain A."/>
            <person name="Karabika E."/>
            <person name="Karaffa L."/>
            <person name="Karanyi Z."/>
            <person name="Krasevec N."/>
            <person name="Kuo A."/>
            <person name="Kusch H."/>
            <person name="LaButti K."/>
            <person name="Lagendijk E.L."/>
            <person name="Lapidus A."/>
            <person name="Levasseur A."/>
            <person name="Lindquist E."/>
            <person name="Lipzen A."/>
            <person name="Logrieco A.F."/>
            <person name="MacCabe A."/>
            <person name="Maekelae M.R."/>
            <person name="Malavazi I."/>
            <person name="Melin P."/>
            <person name="Meyer V."/>
            <person name="Mielnichuk N."/>
            <person name="Miskei M."/>
            <person name="Molnar A.P."/>
            <person name="Mule G."/>
            <person name="Ngan C.Y."/>
            <person name="Orejas M."/>
            <person name="Orosz E."/>
            <person name="Ouedraogo J.P."/>
            <person name="Overkamp K.M."/>
            <person name="Park H.-S."/>
            <person name="Perrone G."/>
            <person name="Piumi F."/>
            <person name="Punt P.J."/>
            <person name="Ram A.F."/>
            <person name="Ramon A."/>
            <person name="Rauscher S."/>
            <person name="Record E."/>
            <person name="Riano-Pachon D.M."/>
            <person name="Robert V."/>
            <person name="Roehrig J."/>
            <person name="Ruller R."/>
            <person name="Salamov A."/>
            <person name="Salih N.S."/>
            <person name="Samson R.A."/>
            <person name="Sandor E."/>
            <person name="Sanguinetti M."/>
            <person name="Schuetze T."/>
            <person name="Sepcic K."/>
            <person name="Shelest E."/>
            <person name="Sherlock G."/>
            <person name="Sophianopoulou V."/>
            <person name="Squina F.M."/>
            <person name="Sun H."/>
            <person name="Susca A."/>
            <person name="Todd R.B."/>
            <person name="Tsang A."/>
            <person name="Unkles S.E."/>
            <person name="van de Wiele N."/>
            <person name="van Rossen-Uffink D."/>
            <person name="Oliveira J.V."/>
            <person name="Vesth T.C."/>
            <person name="Visser J."/>
            <person name="Yu J.-H."/>
            <person name="Zhou M."/>
            <person name="Andersen M.R."/>
            <person name="Archer D.B."/>
            <person name="Baker S.E."/>
            <person name="Benoit I."/>
            <person name="Brakhage A.A."/>
            <person name="Braus G.H."/>
            <person name="Fischer R."/>
            <person name="Frisvad J.C."/>
            <person name="Goldman G.H."/>
            <person name="Houbraken J."/>
            <person name="Oakley B."/>
            <person name="Pocsi I."/>
            <person name="Scazzocchio C."/>
            <person name="Seiboth B."/>
            <person name="vanKuyk P.A."/>
            <person name="Wortman J."/>
            <person name="Dyer P.S."/>
            <person name="Grigoriev I.V."/>
        </authorList>
    </citation>
    <scope>NUCLEOTIDE SEQUENCE [LARGE SCALE GENOMIC DNA]</scope>
    <source>
        <strain evidence="12">ITEM 5010</strain>
    </source>
</reference>
<feature type="coiled-coil region" evidence="6">
    <location>
        <begin position="673"/>
        <end position="707"/>
    </location>
</feature>
<dbReference type="InterPro" id="IPR018328">
    <property type="entry name" value="Rad4_beta-hairpin_dom3"/>
</dbReference>
<dbReference type="PANTHER" id="PTHR12135">
    <property type="entry name" value="DNA REPAIR PROTEIN XP-C / RAD4"/>
    <property type="match status" value="1"/>
</dbReference>
<dbReference type="GO" id="GO:0005737">
    <property type="term" value="C:cytoplasm"/>
    <property type="evidence" value="ECO:0007669"/>
    <property type="project" value="TreeGrafter"/>
</dbReference>
<dbReference type="Proteomes" id="UP000188318">
    <property type="component" value="Unassembled WGS sequence"/>
</dbReference>
<dbReference type="SMART" id="SM01032">
    <property type="entry name" value="BHD_3"/>
    <property type="match status" value="1"/>
</dbReference>
<evidence type="ECO:0000256" key="2">
    <source>
        <dbReference type="ARBA" id="ARBA00009525"/>
    </source>
</evidence>
<keyword evidence="6" id="KW-0175">Coiled coil</keyword>
<feature type="region of interest" description="Disordered" evidence="7">
    <location>
        <begin position="1"/>
        <end position="86"/>
    </location>
</feature>
<dbReference type="GO" id="GO:0006298">
    <property type="term" value="P:mismatch repair"/>
    <property type="evidence" value="ECO:0007669"/>
    <property type="project" value="TreeGrafter"/>
</dbReference>
<name>A0A1R3RMX6_ASPC5</name>
<dbReference type="InterPro" id="IPR018327">
    <property type="entry name" value="BHD_2"/>
</dbReference>
<evidence type="ECO:0000256" key="4">
    <source>
        <dbReference type="ARBA" id="ARBA00023204"/>
    </source>
</evidence>
<dbReference type="EMBL" id="KV907499">
    <property type="protein sequence ID" value="OOF95821.1"/>
    <property type="molecule type" value="Genomic_DNA"/>
</dbReference>
<feature type="compositionally biased region" description="Polar residues" evidence="7">
    <location>
        <begin position="890"/>
        <end position="910"/>
    </location>
</feature>
<protein>
    <recommendedName>
        <fullName evidence="13">Rad4 beta-hairpin domain-containing protein</fullName>
    </recommendedName>
</protein>
<dbReference type="GO" id="GO:0003697">
    <property type="term" value="F:single-stranded DNA binding"/>
    <property type="evidence" value="ECO:0007669"/>
    <property type="project" value="TreeGrafter"/>
</dbReference>
<evidence type="ECO:0000313" key="12">
    <source>
        <dbReference type="Proteomes" id="UP000188318"/>
    </source>
</evidence>
<dbReference type="GO" id="GO:0000111">
    <property type="term" value="C:nucleotide-excision repair factor 2 complex"/>
    <property type="evidence" value="ECO:0007669"/>
    <property type="project" value="TreeGrafter"/>
</dbReference>
<evidence type="ECO:0000259" key="8">
    <source>
        <dbReference type="SMART" id="SM01030"/>
    </source>
</evidence>
<dbReference type="FunFam" id="3.30.70.2460:FF:000001">
    <property type="entry name" value="DNA repair protein Rad4 family"/>
    <property type="match status" value="1"/>
</dbReference>
<evidence type="ECO:0000259" key="10">
    <source>
        <dbReference type="SMART" id="SM01032"/>
    </source>
</evidence>
<dbReference type="SMART" id="SM01031">
    <property type="entry name" value="BHD_2"/>
    <property type="match status" value="1"/>
</dbReference>
<feature type="domain" description="Rad4 beta-hairpin" evidence="10">
    <location>
        <begin position="613"/>
        <end position="687"/>
    </location>
</feature>
<dbReference type="GO" id="GO:0006289">
    <property type="term" value="P:nucleotide-excision repair"/>
    <property type="evidence" value="ECO:0007669"/>
    <property type="project" value="InterPro"/>
</dbReference>
<dbReference type="InterPro" id="IPR018326">
    <property type="entry name" value="Rad4_beta-hairpin_dom1"/>
</dbReference>
<feature type="compositionally biased region" description="Low complexity" evidence="7">
    <location>
        <begin position="356"/>
        <end position="365"/>
    </location>
</feature>
<dbReference type="SMART" id="SM01030">
    <property type="entry name" value="BHD_1"/>
    <property type="match status" value="1"/>
</dbReference>
<dbReference type="InterPro" id="IPR004583">
    <property type="entry name" value="DNA_repair_Rad4"/>
</dbReference>
<dbReference type="InterPro" id="IPR042488">
    <property type="entry name" value="Rad4_BHD3_sf"/>
</dbReference>
<dbReference type="Pfam" id="PF03835">
    <property type="entry name" value="Rad4"/>
    <property type="match status" value="1"/>
</dbReference>
<feature type="compositionally biased region" description="Basic and acidic residues" evidence="7">
    <location>
        <begin position="23"/>
        <end position="54"/>
    </location>
</feature>
<feature type="region of interest" description="Disordered" evidence="7">
    <location>
        <begin position="890"/>
        <end position="937"/>
    </location>
</feature>
<dbReference type="VEuPathDB" id="FungiDB:ASPCADRAFT_168510"/>
<evidence type="ECO:0000256" key="6">
    <source>
        <dbReference type="SAM" id="Coils"/>
    </source>
</evidence>
<feature type="domain" description="Rad4 beta-hairpin" evidence="8">
    <location>
        <begin position="486"/>
        <end position="546"/>
    </location>
</feature>
<comment type="subcellular location">
    <subcellularLocation>
        <location evidence="1">Nucleus</location>
    </subcellularLocation>
</comment>
<feature type="compositionally biased region" description="Low complexity" evidence="7">
    <location>
        <begin position="1"/>
        <end position="18"/>
    </location>
</feature>
<proteinExistence type="inferred from homology"/>
<dbReference type="GO" id="GO:0071942">
    <property type="term" value="C:XPC complex"/>
    <property type="evidence" value="ECO:0007669"/>
    <property type="project" value="TreeGrafter"/>
</dbReference>
<dbReference type="GO" id="GO:0003684">
    <property type="term" value="F:damaged DNA binding"/>
    <property type="evidence" value="ECO:0007669"/>
    <property type="project" value="InterPro"/>
</dbReference>
<dbReference type="FunFam" id="2.20.20.110:FF:000003">
    <property type="entry name" value="Putative DNA repair protein Rad4"/>
    <property type="match status" value="1"/>
</dbReference>
<evidence type="ECO:0000256" key="5">
    <source>
        <dbReference type="ARBA" id="ARBA00023242"/>
    </source>
</evidence>
<feature type="domain" description="Rad4 beta-hairpin" evidence="9">
    <location>
        <begin position="548"/>
        <end position="606"/>
    </location>
</feature>
<keyword evidence="3" id="KW-0227">DNA damage</keyword>
<dbReference type="STRING" id="602072.A0A1R3RMX6"/>
<dbReference type="OrthoDB" id="300780at2759"/>
<dbReference type="Gene3D" id="3.30.70.2460">
    <property type="entry name" value="Rad4, beta-hairpin domain BHD3"/>
    <property type="match status" value="1"/>
</dbReference>
<organism evidence="11 12">
    <name type="scientific">Aspergillus carbonarius (strain ITEM 5010)</name>
    <dbReference type="NCBI Taxonomy" id="602072"/>
    <lineage>
        <taxon>Eukaryota</taxon>
        <taxon>Fungi</taxon>
        <taxon>Dikarya</taxon>
        <taxon>Ascomycota</taxon>
        <taxon>Pezizomycotina</taxon>
        <taxon>Eurotiomycetes</taxon>
        <taxon>Eurotiomycetidae</taxon>
        <taxon>Eurotiales</taxon>
        <taxon>Aspergillaceae</taxon>
        <taxon>Aspergillus</taxon>
        <taxon>Aspergillus subgen. Circumdati</taxon>
    </lineage>
</organism>
<dbReference type="InterPro" id="IPR038765">
    <property type="entry name" value="Papain-like_cys_pep_sf"/>
</dbReference>
<evidence type="ECO:0000259" key="9">
    <source>
        <dbReference type="SMART" id="SM01031"/>
    </source>
</evidence>
<gene>
    <name evidence="11" type="ORF">ASPCADRAFT_168510</name>
</gene>
<feature type="compositionally biased region" description="Polar residues" evidence="7">
    <location>
        <begin position="64"/>
        <end position="84"/>
    </location>
</feature>
<feature type="compositionally biased region" description="Low complexity" evidence="7">
    <location>
        <begin position="308"/>
        <end position="323"/>
    </location>
</feature>
<dbReference type="Gene3D" id="2.20.20.110">
    <property type="entry name" value="Rad4, beta-hairpin domain BHD1"/>
    <property type="match status" value="1"/>
</dbReference>
<accession>A0A1R3RMX6</accession>
<dbReference type="Gene3D" id="3.30.60.290">
    <property type="entry name" value="Rad4, beta-hairpin domain BHD2"/>
    <property type="match status" value="1"/>
</dbReference>
<evidence type="ECO:0000313" key="11">
    <source>
        <dbReference type="EMBL" id="OOF95821.1"/>
    </source>
</evidence>
<dbReference type="InterPro" id="IPR036985">
    <property type="entry name" value="Transglutaminase-like_sf"/>
</dbReference>
<keyword evidence="5" id="KW-0539">Nucleus</keyword>
<evidence type="ECO:0008006" key="13">
    <source>
        <dbReference type="Google" id="ProtNLM"/>
    </source>
</evidence>
<keyword evidence="12" id="KW-1185">Reference proteome</keyword>
<dbReference type="Pfam" id="PF10403">
    <property type="entry name" value="BHD_1"/>
    <property type="match status" value="1"/>
</dbReference>
<sequence length="937" mass="106019">MARRTATTRSARAGAASSRPRRRQQDQEHEIPEVYREMLAEAEAREQSEPEDAPRKRRRLAGQKSVSSPRPLSREVTPQDTQPTVYHVQTVYDSPSSSEESDMEWEEVDIHQTSYNNQTDDTSIQVTLDRPEDQKRKVVPRRRMITAAEKQLRLNIHKVHLLCLLRHVQIRNLWCNNEEVQGFLKRILPKQIIGLLHPSEKRPQQTRSTTFVDGLNQASDAFNRRFKVTAPGLKRPFWIDNADYLKQRAEHIISDAEVFLSREDFIKQAKTLQGSRDFGAQLFCALLRSVGVEARLVCSLQPLPFSGTTKDVTPPVVPDNVPTSLDSPGGSVGEESRLSQRSNMRRIGRPQFAPQRPRTPTRSSPNVIRESSHPIFWVEALNEALNKWIPIDTLVTKSLAKPSKFEPPASDPYNVMSYVVAFEDDASARDVTRRYAKAFNAKTRKLRLESVKNHVNWWNKALRFYEKPFLEDRDELEISELTSKMAAEPMPRNIQDFKGHPFYALERHLRRNEVVLPKRVIGQVILGKSGSKNQILEPVYRRSDVHALRSADRWYRLGRDIKTGEQPLKRVPSRKPQAEPFDDEADGSVAETPLYAYYQTQIYQPPPVVRGRIPKNIYGNLDVFVPSMVPPGGVHIAHPDAAYAAKLLAIDYADAVTGFNFKGRHGTAVLQGVVIASEYREALEEVIEGLENEKMEKELERKSAEALRLWRHFLLKLRIAERVKGYMVEGERDEANTEENPQAFDDPEQFGGGFLPESDQEGMMDNMVSRETQEYTDTDISMSAAPEDVLGGGFIPEANADEMPLPLDNNPMGPHTNRSTDFPQYSLVVVPKIETQDQTTSIQGFTGIPTNTGLLAESQREDLGYPLQVGDHPSDASFVKATSTILDTTYHQSASQADSRSPTPGITSQETHSDEETSLLSQDPEDEDAIPEWLMSD</sequence>